<gene>
    <name evidence="1" type="ORF">Cantr_02437</name>
</gene>
<comment type="caution">
    <text evidence="1">The sequence shown here is derived from an EMBL/GenBank/DDBJ whole genome shotgun (WGS) entry which is preliminary data.</text>
</comment>
<evidence type="ECO:0000313" key="1">
    <source>
        <dbReference type="EMBL" id="RCK67014.1"/>
    </source>
</evidence>
<evidence type="ECO:0000313" key="2">
    <source>
        <dbReference type="Proteomes" id="UP000253472"/>
    </source>
</evidence>
<organism evidence="1 2">
    <name type="scientific">Candida viswanathii</name>
    <dbReference type="NCBI Taxonomy" id="5486"/>
    <lineage>
        <taxon>Eukaryota</taxon>
        <taxon>Fungi</taxon>
        <taxon>Dikarya</taxon>
        <taxon>Ascomycota</taxon>
        <taxon>Saccharomycotina</taxon>
        <taxon>Pichiomycetes</taxon>
        <taxon>Debaryomycetaceae</taxon>
        <taxon>Candida/Lodderomyces clade</taxon>
        <taxon>Candida</taxon>
    </lineage>
</organism>
<name>A0A367YME7_9ASCO</name>
<keyword evidence="2" id="KW-1185">Reference proteome</keyword>
<sequence length="119" mass="13362">MAHAPHRCNDPNCQLRDGSATIDVKKLEHLNALKSSMSYLESFESVLKVTSEISKIQATMSIDERLAIYIMKYFMDLLVEETDDDNDDDGEVSNDRGGGNIDFGFYPSLNETAFLKTAF</sequence>
<dbReference type="AlphaFoldDB" id="A0A367YME7"/>
<reference evidence="1 2" key="1">
    <citation type="submission" date="2018-06" db="EMBL/GenBank/DDBJ databases">
        <title>Whole genome sequencing of Candida tropicalis (genome annotated by CSBL at Korea University).</title>
        <authorList>
            <person name="Ahn J."/>
        </authorList>
    </citation>
    <scope>NUCLEOTIDE SEQUENCE [LARGE SCALE GENOMIC DNA]</scope>
    <source>
        <strain evidence="1 2">ATCC 20962</strain>
    </source>
</reference>
<dbReference type="Proteomes" id="UP000253472">
    <property type="component" value="Unassembled WGS sequence"/>
</dbReference>
<proteinExistence type="predicted"/>
<dbReference type="EMBL" id="QLNQ01000001">
    <property type="protein sequence ID" value="RCK67014.1"/>
    <property type="molecule type" value="Genomic_DNA"/>
</dbReference>
<dbReference type="OrthoDB" id="10561490at2759"/>
<accession>A0A367YME7</accession>
<protein>
    <submittedName>
        <fullName evidence="1">Uncharacterized protein</fullName>
    </submittedName>
</protein>